<protein>
    <submittedName>
        <fullName evidence="2">P-type conjugative transfer protein TrbJ</fullName>
    </submittedName>
</protein>
<feature type="signal peptide" evidence="1">
    <location>
        <begin position="1"/>
        <end position="29"/>
    </location>
</feature>
<keyword evidence="1" id="KW-0732">Signal</keyword>
<sequence length="260" mass="28540">MLKLREVKKGAACLLAAMSLVCLTPKAEAAVLVYDAQNVEQAIRTAITTANILSNEEKQLLLQILNMKKLDASILTKYLDKMIALERYPLDERDGQIGVLSPKSTTDSFWQKNFRNIEAVINGKMTVMDAYYAGQAAYKAEADTNNDTVKNARLTQDLAEDLSQQAMTALEASQNAEGNLQAVQAGNQVMGVGVMSLIQGNNLLSSMTAAQAVKNQRELQEEVTAKRINESTAEKLAKATQNCGLTAMSYEEFRQKMGEY</sequence>
<dbReference type="AlphaFoldDB" id="A0A1H3VQR8"/>
<organism evidence="2 3">
    <name type="scientific">Selenomonas ruminantium</name>
    <dbReference type="NCBI Taxonomy" id="971"/>
    <lineage>
        <taxon>Bacteria</taxon>
        <taxon>Bacillati</taxon>
        <taxon>Bacillota</taxon>
        <taxon>Negativicutes</taxon>
        <taxon>Selenomonadales</taxon>
        <taxon>Selenomonadaceae</taxon>
        <taxon>Selenomonas</taxon>
    </lineage>
</organism>
<evidence type="ECO:0000313" key="2">
    <source>
        <dbReference type="EMBL" id="SDZ76584.1"/>
    </source>
</evidence>
<dbReference type="RefSeq" id="WP_074670543.1">
    <property type="nucleotide sequence ID" value="NZ_FNQG01000002.1"/>
</dbReference>
<name>A0A1H3VQR8_SELRU</name>
<dbReference type="Proteomes" id="UP000183469">
    <property type="component" value="Unassembled WGS sequence"/>
</dbReference>
<reference evidence="2 3" key="1">
    <citation type="submission" date="2016-10" db="EMBL/GenBank/DDBJ databases">
        <authorList>
            <person name="de Groot N.N."/>
        </authorList>
    </citation>
    <scope>NUCLEOTIDE SEQUENCE [LARGE SCALE GENOMIC DNA]</scope>
    <source>
        <strain evidence="2 3">DSM 2872</strain>
    </source>
</reference>
<feature type="chain" id="PRO_5010245511" evidence="1">
    <location>
        <begin position="30"/>
        <end position="260"/>
    </location>
</feature>
<gene>
    <name evidence="2" type="ORF">SAMN05660648_00448</name>
</gene>
<evidence type="ECO:0000256" key="1">
    <source>
        <dbReference type="SAM" id="SignalP"/>
    </source>
</evidence>
<accession>A0A1H3VQR8</accession>
<dbReference type="OrthoDB" id="1667227at2"/>
<proteinExistence type="predicted"/>
<dbReference type="EMBL" id="FNQG01000002">
    <property type="protein sequence ID" value="SDZ76584.1"/>
    <property type="molecule type" value="Genomic_DNA"/>
</dbReference>
<evidence type="ECO:0000313" key="3">
    <source>
        <dbReference type="Proteomes" id="UP000183469"/>
    </source>
</evidence>